<protein>
    <submittedName>
        <fullName evidence="1">Uncharacterized protein</fullName>
    </submittedName>
</protein>
<gene>
    <name evidence="1" type="ORF">GCM10023171_23820</name>
</gene>
<organism evidence="1 2">
    <name type="scientific">Microbacterium panaciterrae</name>
    <dbReference type="NCBI Taxonomy" id="985759"/>
    <lineage>
        <taxon>Bacteria</taxon>
        <taxon>Bacillati</taxon>
        <taxon>Actinomycetota</taxon>
        <taxon>Actinomycetes</taxon>
        <taxon>Micrococcales</taxon>
        <taxon>Microbacteriaceae</taxon>
        <taxon>Microbacterium</taxon>
    </lineage>
</organism>
<reference evidence="2" key="1">
    <citation type="journal article" date="2019" name="Int. J. Syst. Evol. Microbiol.">
        <title>The Global Catalogue of Microorganisms (GCM) 10K type strain sequencing project: providing services to taxonomists for standard genome sequencing and annotation.</title>
        <authorList>
            <consortium name="The Broad Institute Genomics Platform"/>
            <consortium name="The Broad Institute Genome Sequencing Center for Infectious Disease"/>
            <person name="Wu L."/>
            <person name="Ma J."/>
        </authorList>
    </citation>
    <scope>NUCLEOTIDE SEQUENCE [LARGE SCALE GENOMIC DNA]</scope>
    <source>
        <strain evidence="2">JCM 17839</strain>
    </source>
</reference>
<dbReference type="EMBL" id="BAABGP010000016">
    <property type="protein sequence ID" value="GAA4486914.1"/>
    <property type="molecule type" value="Genomic_DNA"/>
</dbReference>
<evidence type="ECO:0000313" key="1">
    <source>
        <dbReference type="EMBL" id="GAA4486914.1"/>
    </source>
</evidence>
<sequence>MPLICLNVQTDGTMTVTVDGEPLGPPPGEQVWRRAGFARVIDQITGQRMTPVRVEVTEADGNTFTEIVAPSRRTPARVPEVHPAPVPAVKTVPVLVEVNGDRFISGEDVAVAIIVAHTDAAPGGQARALLDAAQIPAAETGEVALIGRISGSFVIRRLS</sequence>
<name>A0ABP8PIC1_9MICO</name>
<dbReference type="Proteomes" id="UP001500731">
    <property type="component" value="Unassembled WGS sequence"/>
</dbReference>
<accession>A0ABP8PIC1</accession>
<proteinExistence type="predicted"/>
<evidence type="ECO:0000313" key="2">
    <source>
        <dbReference type="Proteomes" id="UP001500731"/>
    </source>
</evidence>
<keyword evidence="2" id="KW-1185">Reference proteome</keyword>
<comment type="caution">
    <text evidence="1">The sequence shown here is derived from an EMBL/GenBank/DDBJ whole genome shotgun (WGS) entry which is preliminary data.</text>
</comment>